<sequence length="438" mass="48117">MPAPNTEAEREEVESRAAEAYRENLDAGVLFVLKSKGSWLHCGYHLTTAIVAPALLSLPLALSLLGWVAGVLFLTVAAAVTFYSYVLLSIVLEYHAKLGRRLLRFRDMAHHILGQIVQAIYVLEKPDGAMKLYEFISISGAIMVILAQIPSFHSLRHLNLVSLILCLAYSACATAASIYVGHSRNAPQRDYELPGEGQDRVFGIFNAISIIAMTYGNGIIPEIQATVAPPVGRKVLKGLCLCYVVVVSTFFAVAISGYWAFGNRAQGNVLSNFIVDDRALIPKWLLIMTNVFTVLQIFPVSIVSNLEPFYLPVFLQPMNEVLEVFFADPKKAQYSTRNVTPRIAFRSLVVVVSTAIAAMLPFFGDIAEVVGAFCILPLDFVVPAVMYNITFRPPTRGFIFWTNLAIAVVFSALTVIGCIAAVRQVVLDAKTYKLFANL</sequence>
<keyword evidence="2" id="KW-0813">Transport</keyword>
<dbReference type="STRING" id="1088818.A0A2I0BH82"/>
<gene>
    <name evidence="9" type="primary">GAT1</name>
    <name evidence="9" type="ORF">AXF42_Ash004655</name>
</gene>
<evidence type="ECO:0000313" key="9">
    <source>
        <dbReference type="EMBL" id="PKA67163.1"/>
    </source>
</evidence>
<feature type="transmembrane region" description="Helical" evidence="7">
    <location>
        <begin position="135"/>
        <end position="153"/>
    </location>
</feature>
<proteinExistence type="predicted"/>
<dbReference type="Pfam" id="PF01490">
    <property type="entry name" value="Aa_trans"/>
    <property type="match status" value="2"/>
</dbReference>
<dbReference type="AlphaFoldDB" id="A0A2I0BH82"/>
<feature type="transmembrane region" description="Helical" evidence="7">
    <location>
        <begin position="44"/>
        <end position="65"/>
    </location>
</feature>
<keyword evidence="3 7" id="KW-0812">Transmembrane</keyword>
<feature type="transmembrane region" description="Helical" evidence="7">
    <location>
        <begin position="201"/>
        <end position="220"/>
    </location>
</feature>
<evidence type="ECO:0000256" key="2">
    <source>
        <dbReference type="ARBA" id="ARBA00022448"/>
    </source>
</evidence>
<feature type="domain" description="Amino acid transporter transmembrane" evidence="8">
    <location>
        <begin position="128"/>
        <end position="422"/>
    </location>
</feature>
<organism evidence="9 10">
    <name type="scientific">Apostasia shenzhenica</name>
    <dbReference type="NCBI Taxonomy" id="1088818"/>
    <lineage>
        <taxon>Eukaryota</taxon>
        <taxon>Viridiplantae</taxon>
        <taxon>Streptophyta</taxon>
        <taxon>Embryophyta</taxon>
        <taxon>Tracheophyta</taxon>
        <taxon>Spermatophyta</taxon>
        <taxon>Magnoliopsida</taxon>
        <taxon>Liliopsida</taxon>
        <taxon>Asparagales</taxon>
        <taxon>Orchidaceae</taxon>
        <taxon>Apostasioideae</taxon>
        <taxon>Apostasia</taxon>
    </lineage>
</organism>
<dbReference type="Proteomes" id="UP000236161">
    <property type="component" value="Unassembled WGS sequence"/>
</dbReference>
<dbReference type="EMBL" id="KZ451883">
    <property type="protein sequence ID" value="PKA67163.1"/>
    <property type="molecule type" value="Genomic_DNA"/>
</dbReference>
<keyword evidence="10" id="KW-1185">Reference proteome</keyword>
<dbReference type="InterPro" id="IPR013057">
    <property type="entry name" value="AA_transpt_TM"/>
</dbReference>
<feature type="transmembrane region" description="Helical" evidence="7">
    <location>
        <begin position="398"/>
        <end position="422"/>
    </location>
</feature>
<dbReference type="GO" id="GO:0016020">
    <property type="term" value="C:membrane"/>
    <property type="evidence" value="ECO:0007669"/>
    <property type="project" value="UniProtKB-SubCell"/>
</dbReference>
<evidence type="ECO:0000256" key="7">
    <source>
        <dbReference type="SAM" id="Phobius"/>
    </source>
</evidence>
<feature type="transmembrane region" description="Helical" evidence="7">
    <location>
        <begin position="71"/>
        <end position="92"/>
    </location>
</feature>
<evidence type="ECO:0000313" key="10">
    <source>
        <dbReference type="Proteomes" id="UP000236161"/>
    </source>
</evidence>
<keyword evidence="5 7" id="KW-1133">Transmembrane helix</keyword>
<feature type="domain" description="Amino acid transporter transmembrane" evidence="8">
    <location>
        <begin position="36"/>
        <end position="119"/>
    </location>
</feature>
<dbReference type="GO" id="GO:0006865">
    <property type="term" value="P:amino acid transport"/>
    <property type="evidence" value="ECO:0007669"/>
    <property type="project" value="UniProtKB-KW"/>
</dbReference>
<protein>
    <submittedName>
        <fullName evidence="9">GABA transporter 1</fullName>
    </submittedName>
</protein>
<keyword evidence="4" id="KW-0029">Amino-acid transport</keyword>
<evidence type="ECO:0000259" key="8">
    <source>
        <dbReference type="Pfam" id="PF01490"/>
    </source>
</evidence>
<evidence type="ECO:0000256" key="1">
    <source>
        <dbReference type="ARBA" id="ARBA00004370"/>
    </source>
</evidence>
<accession>A0A2I0BH82</accession>
<feature type="transmembrane region" description="Helical" evidence="7">
    <location>
        <begin position="160"/>
        <end position="181"/>
    </location>
</feature>
<evidence type="ECO:0000256" key="6">
    <source>
        <dbReference type="ARBA" id="ARBA00023136"/>
    </source>
</evidence>
<feature type="transmembrane region" description="Helical" evidence="7">
    <location>
        <begin position="343"/>
        <end position="363"/>
    </location>
</feature>
<evidence type="ECO:0000256" key="5">
    <source>
        <dbReference type="ARBA" id="ARBA00022989"/>
    </source>
</evidence>
<feature type="transmembrane region" description="Helical" evidence="7">
    <location>
        <begin position="240"/>
        <end position="261"/>
    </location>
</feature>
<feature type="transmembrane region" description="Helical" evidence="7">
    <location>
        <begin position="281"/>
        <end position="303"/>
    </location>
</feature>
<dbReference type="OrthoDB" id="40134at2759"/>
<dbReference type="PANTHER" id="PTHR48017">
    <property type="entry name" value="OS05G0424000 PROTEIN-RELATED"/>
    <property type="match status" value="1"/>
</dbReference>
<keyword evidence="6 7" id="KW-0472">Membrane</keyword>
<evidence type="ECO:0000256" key="4">
    <source>
        <dbReference type="ARBA" id="ARBA00022970"/>
    </source>
</evidence>
<feature type="transmembrane region" description="Helical" evidence="7">
    <location>
        <begin position="369"/>
        <end position="391"/>
    </location>
</feature>
<evidence type="ECO:0000256" key="3">
    <source>
        <dbReference type="ARBA" id="ARBA00022692"/>
    </source>
</evidence>
<comment type="subcellular location">
    <subcellularLocation>
        <location evidence="1">Membrane</location>
    </subcellularLocation>
</comment>
<name>A0A2I0BH82_9ASPA</name>
<reference evidence="9 10" key="1">
    <citation type="journal article" date="2017" name="Nature">
        <title>The Apostasia genome and the evolution of orchids.</title>
        <authorList>
            <person name="Zhang G.Q."/>
            <person name="Liu K.W."/>
            <person name="Li Z."/>
            <person name="Lohaus R."/>
            <person name="Hsiao Y.Y."/>
            <person name="Niu S.C."/>
            <person name="Wang J.Y."/>
            <person name="Lin Y.C."/>
            <person name="Xu Q."/>
            <person name="Chen L.J."/>
            <person name="Yoshida K."/>
            <person name="Fujiwara S."/>
            <person name="Wang Z.W."/>
            <person name="Zhang Y.Q."/>
            <person name="Mitsuda N."/>
            <person name="Wang M."/>
            <person name="Liu G.H."/>
            <person name="Pecoraro L."/>
            <person name="Huang H.X."/>
            <person name="Xiao X.J."/>
            <person name="Lin M."/>
            <person name="Wu X.Y."/>
            <person name="Wu W.L."/>
            <person name="Chen Y.Y."/>
            <person name="Chang S.B."/>
            <person name="Sakamoto S."/>
            <person name="Ohme-Takagi M."/>
            <person name="Yagi M."/>
            <person name="Zeng S.J."/>
            <person name="Shen C.Y."/>
            <person name="Yeh C.M."/>
            <person name="Luo Y.B."/>
            <person name="Tsai W.C."/>
            <person name="Van de Peer Y."/>
            <person name="Liu Z.J."/>
        </authorList>
    </citation>
    <scope>NUCLEOTIDE SEQUENCE [LARGE SCALE GENOMIC DNA]</scope>
    <source>
        <strain evidence="10">cv. Shenzhen</strain>
        <tissue evidence="9">Stem</tissue>
    </source>
</reference>